<comment type="caution">
    <text evidence="1">The sequence shown here is derived from an EMBL/GenBank/DDBJ whole genome shotgun (WGS) entry which is preliminary data.</text>
</comment>
<evidence type="ECO:0000313" key="1">
    <source>
        <dbReference type="EMBL" id="EJX08294.1"/>
    </source>
</evidence>
<reference evidence="1" key="1">
    <citation type="journal article" date="2012" name="PLoS ONE">
        <title>Gene sets for utilization of primary and secondary nutrition supplies in the distal gut of endangered iberian lynx.</title>
        <authorList>
            <person name="Alcaide M."/>
            <person name="Messina E."/>
            <person name="Richter M."/>
            <person name="Bargiela R."/>
            <person name="Peplies J."/>
            <person name="Huws S.A."/>
            <person name="Newbold C.J."/>
            <person name="Golyshin P.N."/>
            <person name="Simon M.A."/>
            <person name="Lopez G."/>
            <person name="Yakimov M.M."/>
            <person name="Ferrer M."/>
        </authorList>
    </citation>
    <scope>NUCLEOTIDE SEQUENCE</scope>
</reference>
<gene>
    <name evidence="1" type="ORF">EVA_03596</name>
</gene>
<dbReference type="EMBL" id="AMCI01000660">
    <property type="protein sequence ID" value="EJX08294.1"/>
    <property type="molecule type" value="Genomic_DNA"/>
</dbReference>
<protein>
    <submittedName>
        <fullName evidence="1">Uncharacterized protein</fullName>
    </submittedName>
</protein>
<name>J9GLH6_9ZZZZ</name>
<proteinExistence type="predicted"/>
<organism evidence="1">
    <name type="scientific">gut metagenome</name>
    <dbReference type="NCBI Taxonomy" id="749906"/>
    <lineage>
        <taxon>unclassified sequences</taxon>
        <taxon>metagenomes</taxon>
        <taxon>organismal metagenomes</taxon>
    </lineage>
</organism>
<accession>J9GLH6</accession>
<sequence length="171" mass="18746">MMTPREKKLMWLVFIVALVALVDFCYSAINEFKSQSLLVSKVQEAQTALDESRAQIIQLPMTAEAKQRLAYATEPLPSDPLVRPQVSFATSVLAGEQLPYLKASGYISMGSTQIAIINGGEYAEGDVIPDTGEVVKTVDDEGVVLSLPENGTERRLLFEEEAIPADEIVIR</sequence>
<dbReference type="AlphaFoldDB" id="J9GLH6"/>